<protein>
    <recommendedName>
        <fullName evidence="1">Zinc finger FYVE domain-containing protein 26</fullName>
    </recommendedName>
</protein>
<reference evidence="11 12" key="1">
    <citation type="submission" date="2021-05" db="EMBL/GenBank/DDBJ databases">
        <authorList>
            <person name="Zahm M."/>
            <person name="Klopp C."/>
            <person name="Cabau C."/>
            <person name="Kuhl H."/>
            <person name="Suciu R."/>
            <person name="Ciorpac M."/>
            <person name="Holostenco D."/>
            <person name="Gessner J."/>
            <person name="Wuertz S."/>
            <person name="Hohne C."/>
            <person name="Stock M."/>
            <person name="Gislard M."/>
            <person name="Lluch J."/>
            <person name="Milhes M."/>
            <person name="Lampietro C."/>
            <person name="Lopez Roques C."/>
            <person name="Donnadieu C."/>
            <person name="Du K."/>
            <person name="Schartl M."/>
            <person name="Guiguen Y."/>
        </authorList>
    </citation>
    <scope>NUCLEOTIDE SEQUENCE [LARGE SCALE GENOMIC DNA]</scope>
    <source>
        <strain evidence="11">Hh-F2</strain>
        <tissue evidence="11">Blood</tissue>
    </source>
</reference>
<dbReference type="SMART" id="SM00064">
    <property type="entry name" value="FYVE"/>
    <property type="match status" value="1"/>
</dbReference>
<keyword evidence="3" id="KW-0479">Metal-binding</keyword>
<evidence type="ECO:0000313" key="11">
    <source>
        <dbReference type="EMBL" id="KAK6479224.1"/>
    </source>
</evidence>
<feature type="region of interest" description="Disordered" evidence="9">
    <location>
        <begin position="1763"/>
        <end position="1815"/>
    </location>
</feature>
<feature type="compositionally biased region" description="Low complexity" evidence="9">
    <location>
        <begin position="1764"/>
        <end position="1779"/>
    </location>
</feature>
<dbReference type="InterPro" id="IPR011011">
    <property type="entry name" value="Znf_FYVE_PHD"/>
</dbReference>
<feature type="compositionally biased region" description="Basic and acidic residues" evidence="9">
    <location>
        <begin position="1791"/>
        <end position="1801"/>
    </location>
</feature>
<keyword evidence="5" id="KW-0862">Zinc</keyword>
<keyword evidence="4 8" id="KW-0863">Zinc-finger</keyword>
<dbReference type="InterPro" id="IPR057946">
    <property type="entry name" value="TPR_ZFYVE26"/>
</dbReference>
<dbReference type="CDD" id="cd15724">
    <property type="entry name" value="FYVE_ZFY26"/>
    <property type="match status" value="1"/>
</dbReference>
<keyword evidence="2" id="KW-0597">Phosphoprotein</keyword>
<sequence length="2564" mass="286450">MRVLSTVGYRHAQMHPFGREEASSLEKLFVFFTQCLQRGEWALAQACVPQLREWQGGGAGRVQEILQAIVACPYQLRWDTVGSPHRLAWLWLQVLEKWFQEQIPVFVKSELEFMLLLEELQTEASENVLKEFYQAFLHSHSPNITKEKKREPRSAQLSAEAVSCLWDVLSEKPGLAQALMGYLLAHDCDSDSLHKLFIDFLQEVVCGLRSGAGGRAVEQVYSGLSVLHCNPEQPAGELRQLCEALFESSWGEAAPLRKERVMSCLLRPHDHALVSLYSSVATERTKEKLLEHKPHEQVSAELSEAEKVILALFSHCDRASAWKTIYFDCLSSGKHFLEQVLVTALSLMKREDVSSLHSLLNQEFRPLSRLLLLLGWTHCQSLESAKTFLRTLHENRELHCDFVLKEFGDGLSTQVKILEWCSENNRNSIPSTDLLRHLHSVDCHSALYVLHSLTILPALDEERVIQLLQGLPATHSNGPAGLAEASTLVRRRNVVLFQGFCAMKYAVYALCVNVHKHSACKDCLGSLAEEQPESREEPGKEQCSSPGYPKLFKKYMDKCHQHLQALPVAFRLELLENIYSLLFTSHSDFSSEKAEESALEEDDEGVEEGEAGRNSEVRSLNSSLEHSDYPETGQQGEGESSQPQRSTHLKDAASQTFSHLHLKHFANGASGFMADEAALEAFLKLLKEHLDGIDRDVLREGERTPDTEKELAECLNCSISADAFNTRLQRLSKYISETQWRFQVVTSNKTAEGQISATRKLHPVTLRRSSFKKRRRAARSRADGALQLSVDSLNADLSASTSDGSASAFPGQCDLELRPLSVERNLLIPMMLSPPESLLISCILRGNFMEARQVVLMFSLESSPCYGELVFMERYQQVVEELARVEQKIENQSADSSGRKGSSGLSTLQAIGSAAAAGMVFYSISDVADKLLSCLGRPVPSLQEEFWVSSVQRELPGALGGVLEDLSPAGMAAFDLACTQCQLWKTCKQLLETAERRLHSTLEAKGQKVDSAVQPPEGIRGFPAVLQQISKILNHTPGGRGGARPEVNEEKLQSHFSCSVLEVLLTCYPALTEESMATQLSISHRLEHTLHTLSTAIDCTELRGGSLFASLVEQASLKSQEREVHPVRSQMKALLRTMDQHIQTQGSSGQARPDYIRSGFDYINTLAAVLVRSLNPELDPVSEVKLGNSLLVLQQTPTQLLSHLLFERQVSPDRISSLLHKEELNLSIQQVIVSCSCESLPLWDTRKQGQNPSLLDSVGGFVQQYAEQYLPNLETAFPTSTESREDVTAAVSPPVSPGGSTQFILTPSALGFLKSRSSLLATLACLTASKGVKTAKTGLSSWRDFRGKRETPLDLEQITKECDHLLQEFPVLERFLHAMSEPLEGSPEEPAGLMGALCGQPCSGLVLSGVHCSSTLGIAAGAFQQALVTGALSRALSILRQYGQEGHGLSHMQDILLSCAAVEEVDGMKHLFLVKDADLRARLVLHCLEKWPLGACLEILMYCVSDSETAEELKENLLLKKQELQIYQQILDLSSPSSWSDWQEVRRDSREDPESVLDVILHAKEFGLCERWVELHPVSPECRMRLQREHLLHLLETGDSEDAFQLLQSLSDPELCLLISEQALDQRPGLTACHFLANYLTSHFHKSVAPTRQHEIQAMRIGSELLLSLPEPARQDYFQLSSSPLLMLEQLLMNMKVDWAAAAVLSLQQLLLGQEAGFTAEDINELLSRYARKALDFPYAPRERTRADSVISLQDLLIQTPGQETFPPLLSTETTPSSTAGSSPLHTPKAPPERAPCRQKLEFTPPERPPEKKNWIPDQQQDVCMVCRKERFTMFNRRHHCRRCGRLVCNTCSTRKMVVQGCREDPVRVCDQCYSFYNQVTQEGHEQADVAGSPGSGCLDFSVILQLPEVPERLHKLSLNEAENEIERSEFYYEQAPSASLCIAILNLHSNSIVCGQQLIEHCRQLSRGLTNPEVDPRLLTDIMKQLLFSAKLMFVKAGRSQDLALCDSYISKVDVLKILVSANYKYVPSLDQILQPAAVSRLRNQLLEAEYYQLAVEVSTKSGLDPGGVWHAWGMACLKAGNLTAAREKFSRCLKPPFDPNQQNHGPQLLQDIIQHLESTVKLSFSLHNDDILASLKQLEDALMEATLPDRPEGKIQQNSCYQECLYYLHTYGTNLAIISFYMRHDCVRDALIHLLNKESPEDVFLNGIFVPSYESGKLHVLENLMETIDSGLESWSRYLIASCKHLQKRGFFNILYDLQQFMKDHVRAAMTCIRFFTHKAESYVDLGGKQKWLIKAKDHLKTYLQEQSSRSSGRRKSASSFRKKMSSSDVSRHINTIELQIEVTRFLHRCESSGTLRSTASPPANLFGNNSMKMDVACKVMLGGKNIEEGFGIAFRIIQPLFLQSSPSVCCSQDFLLDAAAVYSRAVKRLVKHRQYREIRQLLKCVSESGAATKNDCDNIILSCIEAADKVPSEAKELDSLILEMKSTDNKIKAYLLCSKLRSAYLIAVKLELPRASQLVQEVLGAAEQAGDLIMQDICTQWLSEHQGRSSTAPRQGAATHR</sequence>
<feature type="domain" description="FYVE-type" evidence="10">
    <location>
        <begin position="1818"/>
        <end position="1878"/>
    </location>
</feature>
<comment type="subunit">
    <text evidence="6">Interacts with AP5Z1, AP5B1, AP5S1 and SPG11. Interacts with TTC19 and KIF13A.</text>
</comment>
<proteinExistence type="predicted"/>
<dbReference type="Pfam" id="PF01363">
    <property type="entry name" value="FYVE"/>
    <property type="match status" value="1"/>
</dbReference>
<dbReference type="Pfam" id="PF25569">
    <property type="entry name" value="TPR_ZFYVE26"/>
    <property type="match status" value="1"/>
</dbReference>
<feature type="compositionally biased region" description="Basic residues" evidence="9">
    <location>
        <begin position="2314"/>
        <end position="2327"/>
    </location>
</feature>
<dbReference type="PROSITE" id="PS50178">
    <property type="entry name" value="ZF_FYVE"/>
    <property type="match status" value="1"/>
</dbReference>
<feature type="compositionally biased region" description="Low complexity" evidence="9">
    <location>
        <begin position="631"/>
        <end position="646"/>
    </location>
</feature>
<evidence type="ECO:0000259" key="10">
    <source>
        <dbReference type="PROSITE" id="PS50178"/>
    </source>
</evidence>
<evidence type="ECO:0000256" key="7">
    <source>
        <dbReference type="ARBA" id="ARBA00044939"/>
    </source>
</evidence>
<dbReference type="Gene3D" id="3.30.40.10">
    <property type="entry name" value="Zinc/RING finger domain, C3HC4 (zinc finger)"/>
    <property type="match status" value="1"/>
</dbReference>
<evidence type="ECO:0000256" key="8">
    <source>
        <dbReference type="PROSITE-ProRule" id="PRU00091"/>
    </source>
</evidence>
<name>A0ABR0Z3H4_HUSHU</name>
<comment type="function">
    <text evidence="7">Phosphatidylinositol 3-phosphate-binding protein required for the abscission step in cytokinesis: recruited to the midbody during cytokinesis and acts as a regulator of abscission. May also be required for efficient homologous recombination DNA double-strand break repair.</text>
</comment>
<dbReference type="InterPro" id="IPR028730">
    <property type="entry name" value="ZFYVE26"/>
</dbReference>
<accession>A0ABR0Z3H4</accession>
<evidence type="ECO:0000256" key="2">
    <source>
        <dbReference type="ARBA" id="ARBA00022553"/>
    </source>
</evidence>
<dbReference type="PANTHER" id="PTHR46591">
    <property type="entry name" value="ZINC FINGER FYVE DOMAIN-CONTAINING PROTEIN 26"/>
    <property type="match status" value="1"/>
</dbReference>
<evidence type="ECO:0000256" key="3">
    <source>
        <dbReference type="ARBA" id="ARBA00022723"/>
    </source>
</evidence>
<dbReference type="Proteomes" id="UP001369086">
    <property type="component" value="Unassembled WGS sequence"/>
</dbReference>
<gene>
    <name evidence="11" type="ORF">HHUSO_G19913</name>
</gene>
<evidence type="ECO:0000313" key="12">
    <source>
        <dbReference type="Proteomes" id="UP001369086"/>
    </source>
</evidence>
<feature type="region of interest" description="Disordered" evidence="9">
    <location>
        <begin position="2307"/>
        <end position="2329"/>
    </location>
</feature>
<feature type="region of interest" description="Disordered" evidence="9">
    <location>
        <begin position="593"/>
        <end position="653"/>
    </location>
</feature>
<dbReference type="InterPro" id="IPR013083">
    <property type="entry name" value="Znf_RING/FYVE/PHD"/>
</dbReference>
<evidence type="ECO:0000256" key="5">
    <source>
        <dbReference type="ARBA" id="ARBA00022833"/>
    </source>
</evidence>
<dbReference type="EMBL" id="JAHFZB010000018">
    <property type="protein sequence ID" value="KAK6479224.1"/>
    <property type="molecule type" value="Genomic_DNA"/>
</dbReference>
<dbReference type="InterPro" id="IPR000306">
    <property type="entry name" value="Znf_FYVE"/>
</dbReference>
<dbReference type="SUPFAM" id="SSF57903">
    <property type="entry name" value="FYVE/PHD zinc finger"/>
    <property type="match status" value="1"/>
</dbReference>
<dbReference type="InterPro" id="IPR017455">
    <property type="entry name" value="Znf_FYVE-rel"/>
</dbReference>
<evidence type="ECO:0000256" key="1">
    <source>
        <dbReference type="ARBA" id="ARBA00014373"/>
    </source>
</evidence>
<evidence type="ECO:0000256" key="6">
    <source>
        <dbReference type="ARBA" id="ARBA00025962"/>
    </source>
</evidence>
<organism evidence="11 12">
    <name type="scientific">Huso huso</name>
    <name type="common">Beluga</name>
    <name type="synonym">Acipenser huso</name>
    <dbReference type="NCBI Taxonomy" id="61971"/>
    <lineage>
        <taxon>Eukaryota</taxon>
        <taxon>Metazoa</taxon>
        <taxon>Chordata</taxon>
        <taxon>Craniata</taxon>
        <taxon>Vertebrata</taxon>
        <taxon>Euteleostomi</taxon>
        <taxon>Actinopterygii</taxon>
        <taxon>Chondrostei</taxon>
        <taxon>Acipenseriformes</taxon>
        <taxon>Acipenseridae</taxon>
        <taxon>Huso</taxon>
    </lineage>
</organism>
<keyword evidence="12" id="KW-1185">Reference proteome</keyword>
<evidence type="ECO:0000256" key="9">
    <source>
        <dbReference type="SAM" id="MobiDB-lite"/>
    </source>
</evidence>
<evidence type="ECO:0000256" key="4">
    <source>
        <dbReference type="ARBA" id="ARBA00022771"/>
    </source>
</evidence>
<dbReference type="PANTHER" id="PTHR46591:SF1">
    <property type="entry name" value="ZINC FINGER FYVE DOMAIN-CONTAINING PROTEIN 26"/>
    <property type="match status" value="1"/>
</dbReference>
<feature type="compositionally biased region" description="Acidic residues" evidence="9">
    <location>
        <begin position="597"/>
        <end position="609"/>
    </location>
</feature>
<comment type="caution">
    <text evidence="11">The sequence shown here is derived from an EMBL/GenBank/DDBJ whole genome shotgun (WGS) entry which is preliminary data.</text>
</comment>